<dbReference type="SUPFAM" id="SSF50022">
    <property type="entry name" value="ISP domain"/>
    <property type="match status" value="1"/>
</dbReference>
<dbReference type="OrthoDB" id="9769355at2"/>
<dbReference type="AlphaFoldDB" id="A4BLR2"/>
<name>A4BLR2_9GAMM</name>
<keyword evidence="6" id="KW-0534">Nitrate assimilation</keyword>
<organism evidence="9 10">
    <name type="scientific">Nitrococcus mobilis Nb-231</name>
    <dbReference type="NCBI Taxonomy" id="314278"/>
    <lineage>
        <taxon>Bacteria</taxon>
        <taxon>Pseudomonadati</taxon>
        <taxon>Pseudomonadota</taxon>
        <taxon>Gammaproteobacteria</taxon>
        <taxon>Chromatiales</taxon>
        <taxon>Ectothiorhodospiraceae</taxon>
        <taxon>Nitrococcus</taxon>
    </lineage>
</organism>
<reference evidence="9 10" key="1">
    <citation type="submission" date="2006-02" db="EMBL/GenBank/DDBJ databases">
        <authorList>
            <person name="Waterbury J."/>
            <person name="Ferriera S."/>
            <person name="Johnson J."/>
            <person name="Kravitz S."/>
            <person name="Halpern A."/>
            <person name="Remington K."/>
            <person name="Beeson K."/>
            <person name="Tran B."/>
            <person name="Rogers Y.-H."/>
            <person name="Friedman R."/>
            <person name="Venter J.C."/>
        </authorList>
    </citation>
    <scope>NUCLEOTIDE SEQUENCE [LARGE SCALE GENOMIC DNA]</scope>
    <source>
        <strain evidence="9 10">Nb-231</strain>
    </source>
</reference>
<keyword evidence="10" id="KW-1185">Reference proteome</keyword>
<dbReference type="InterPro" id="IPR036922">
    <property type="entry name" value="Rieske_2Fe-2S_sf"/>
</dbReference>
<dbReference type="eggNOG" id="COG2146">
    <property type="taxonomic scope" value="Bacteria"/>
</dbReference>
<dbReference type="GO" id="GO:0046872">
    <property type="term" value="F:metal ion binding"/>
    <property type="evidence" value="ECO:0007669"/>
    <property type="project" value="UniProtKB-KW"/>
</dbReference>
<gene>
    <name evidence="9" type="ORF">NB231_15558</name>
</gene>
<feature type="compositionally biased region" description="Polar residues" evidence="7">
    <location>
        <begin position="112"/>
        <end position="121"/>
    </location>
</feature>
<keyword evidence="1" id="KW-0001">2Fe-2S</keyword>
<keyword evidence="2" id="KW-0479">Metal-binding</keyword>
<dbReference type="Proteomes" id="UP000003374">
    <property type="component" value="Unassembled WGS sequence"/>
</dbReference>
<keyword evidence="3" id="KW-0560">Oxidoreductase</keyword>
<evidence type="ECO:0000256" key="7">
    <source>
        <dbReference type="SAM" id="MobiDB-lite"/>
    </source>
</evidence>
<evidence type="ECO:0000313" key="9">
    <source>
        <dbReference type="EMBL" id="EAR23250.1"/>
    </source>
</evidence>
<feature type="domain" description="Rieske" evidence="8">
    <location>
        <begin position="8"/>
        <end position="104"/>
    </location>
</feature>
<dbReference type="RefSeq" id="WP_005004323.1">
    <property type="nucleotide sequence ID" value="NZ_CH672427.1"/>
</dbReference>
<dbReference type="PROSITE" id="PS51296">
    <property type="entry name" value="RIESKE"/>
    <property type="match status" value="1"/>
</dbReference>
<dbReference type="GO" id="GO:0042128">
    <property type="term" value="P:nitrate assimilation"/>
    <property type="evidence" value="ECO:0007669"/>
    <property type="project" value="UniProtKB-KW"/>
</dbReference>
<feature type="compositionally biased region" description="Basic and acidic residues" evidence="7">
    <location>
        <begin position="127"/>
        <end position="137"/>
    </location>
</feature>
<evidence type="ECO:0000256" key="6">
    <source>
        <dbReference type="ARBA" id="ARBA00023063"/>
    </source>
</evidence>
<dbReference type="GO" id="GO:0051537">
    <property type="term" value="F:2 iron, 2 sulfur cluster binding"/>
    <property type="evidence" value="ECO:0007669"/>
    <property type="project" value="UniProtKB-KW"/>
</dbReference>
<dbReference type="PANTHER" id="PTHR21496">
    <property type="entry name" value="FERREDOXIN-RELATED"/>
    <property type="match status" value="1"/>
</dbReference>
<dbReference type="HOGENOM" id="CLU_055690_5_1_6"/>
<dbReference type="NCBIfam" id="TIGR02378">
    <property type="entry name" value="nirD_assim_sml"/>
    <property type="match status" value="1"/>
</dbReference>
<dbReference type="InterPro" id="IPR017941">
    <property type="entry name" value="Rieske_2Fe-2S"/>
</dbReference>
<evidence type="ECO:0000259" key="8">
    <source>
        <dbReference type="PROSITE" id="PS51296"/>
    </source>
</evidence>
<feature type="region of interest" description="Disordered" evidence="7">
    <location>
        <begin position="112"/>
        <end position="137"/>
    </location>
</feature>
<dbReference type="GO" id="GO:0008942">
    <property type="term" value="F:nitrite reductase [NAD(P)H] activity"/>
    <property type="evidence" value="ECO:0007669"/>
    <property type="project" value="InterPro"/>
</dbReference>
<proteinExistence type="predicted"/>
<dbReference type="Pfam" id="PF00355">
    <property type="entry name" value="Rieske"/>
    <property type="match status" value="1"/>
</dbReference>
<dbReference type="STRING" id="314278.NB231_15558"/>
<evidence type="ECO:0000256" key="5">
    <source>
        <dbReference type="ARBA" id="ARBA00023014"/>
    </source>
</evidence>
<dbReference type="Gene3D" id="2.102.10.10">
    <property type="entry name" value="Rieske [2Fe-2S] iron-sulphur domain"/>
    <property type="match status" value="1"/>
</dbReference>
<protein>
    <submittedName>
        <fullName evidence="9">Nitrite assimilation small subunit</fullName>
    </submittedName>
</protein>
<evidence type="ECO:0000256" key="1">
    <source>
        <dbReference type="ARBA" id="ARBA00022714"/>
    </source>
</evidence>
<comment type="caution">
    <text evidence="9">The sequence shown here is derived from an EMBL/GenBank/DDBJ whole genome shotgun (WGS) entry which is preliminary data.</text>
</comment>
<accession>A4BLR2</accession>
<dbReference type="CDD" id="cd03530">
    <property type="entry name" value="Rieske_NirD_small_Bacillus"/>
    <property type="match status" value="1"/>
</dbReference>
<keyword evidence="5" id="KW-0411">Iron-sulfur</keyword>
<keyword evidence="4" id="KW-0408">Iron</keyword>
<dbReference type="InterPro" id="IPR012748">
    <property type="entry name" value="Rieske-like_NirD"/>
</dbReference>
<dbReference type="EMBL" id="AAOF01000001">
    <property type="protein sequence ID" value="EAR23250.1"/>
    <property type="molecule type" value="Genomic_DNA"/>
</dbReference>
<evidence type="ECO:0000256" key="2">
    <source>
        <dbReference type="ARBA" id="ARBA00022723"/>
    </source>
</evidence>
<dbReference type="PANTHER" id="PTHR21496:SF23">
    <property type="entry name" value="3-PHENYLPROPIONATE_CINNAMIC ACID DIOXYGENASE FERREDOXIN SUBUNIT"/>
    <property type="match status" value="1"/>
</dbReference>
<evidence type="ECO:0000256" key="4">
    <source>
        <dbReference type="ARBA" id="ARBA00023004"/>
    </source>
</evidence>
<sequence length="137" mass="14840">MDRPTTNWIAVGKPDDIPVLGARVVKTARGPIALFKTRTGEIFALLDRCPHKNGPLSEGMVHGTTVTCPLHGLNIHLDNGKAVAPDKGCVPRFPVKLEDGRIWLGLTALRQADSSAPYTHSSEGDEGERPRLAKLEK</sequence>
<evidence type="ECO:0000256" key="3">
    <source>
        <dbReference type="ARBA" id="ARBA00023002"/>
    </source>
</evidence>
<evidence type="ECO:0000313" key="10">
    <source>
        <dbReference type="Proteomes" id="UP000003374"/>
    </source>
</evidence>